<dbReference type="PANTHER" id="PTHR42697">
    <property type="entry name" value="ENDONUCLEASE 8"/>
    <property type="match status" value="1"/>
</dbReference>
<evidence type="ECO:0000256" key="6">
    <source>
        <dbReference type="ARBA" id="ARBA00022763"/>
    </source>
</evidence>
<dbReference type="EMBL" id="JANIPJ010000002">
    <property type="protein sequence ID" value="MCR2802882.1"/>
    <property type="molecule type" value="Genomic_DNA"/>
</dbReference>
<protein>
    <recommendedName>
        <fullName evidence="4">Formamidopyrimidine-DNA glycosylase</fullName>
        <ecNumber evidence="3">4.2.99.18</ecNumber>
    </recommendedName>
    <alternativeName>
        <fullName evidence="15">DNA-(apurinic or apyrimidinic site) lyase MutM</fullName>
    </alternativeName>
</protein>
<dbReference type="SMART" id="SM01232">
    <property type="entry name" value="H2TH"/>
    <property type="match status" value="1"/>
</dbReference>
<comment type="catalytic activity">
    <reaction evidence="16">
        <text>2'-deoxyribonucleotide-(2'-deoxyribose 5'-phosphate)-2'-deoxyribonucleotide-DNA = a 3'-end 2'-deoxyribonucleotide-(2,3-dehydro-2,3-deoxyribose 5'-phosphate)-DNA + a 5'-end 5'-phospho-2'-deoxyribonucleoside-DNA + H(+)</text>
        <dbReference type="Rhea" id="RHEA:66592"/>
        <dbReference type="Rhea" id="RHEA-COMP:13180"/>
        <dbReference type="Rhea" id="RHEA-COMP:16897"/>
        <dbReference type="Rhea" id="RHEA-COMP:17067"/>
        <dbReference type="ChEBI" id="CHEBI:15378"/>
        <dbReference type="ChEBI" id="CHEBI:136412"/>
        <dbReference type="ChEBI" id="CHEBI:157695"/>
        <dbReference type="ChEBI" id="CHEBI:167181"/>
        <dbReference type="EC" id="4.2.99.18"/>
    </reaction>
</comment>
<comment type="similarity">
    <text evidence="2">Belongs to the FPG family.</text>
</comment>
<evidence type="ECO:0000313" key="20">
    <source>
        <dbReference type="EMBL" id="MCR2802882.1"/>
    </source>
</evidence>
<evidence type="ECO:0000256" key="13">
    <source>
        <dbReference type="ARBA" id="ARBA00023268"/>
    </source>
</evidence>
<evidence type="ECO:0000256" key="14">
    <source>
        <dbReference type="ARBA" id="ARBA00023295"/>
    </source>
</evidence>
<organism evidence="20 21">
    <name type="scientific">Paenibacillus soyae</name>
    <dbReference type="NCBI Taxonomy" id="2969249"/>
    <lineage>
        <taxon>Bacteria</taxon>
        <taxon>Bacillati</taxon>
        <taxon>Bacillota</taxon>
        <taxon>Bacilli</taxon>
        <taxon>Bacillales</taxon>
        <taxon>Paenibacillaceae</taxon>
        <taxon>Paenibacillus</taxon>
    </lineage>
</organism>
<keyword evidence="20" id="KW-0540">Nuclease</keyword>
<dbReference type="InterPro" id="IPR012319">
    <property type="entry name" value="FPG_cat"/>
</dbReference>
<accession>A0A9X2S9M1</accession>
<dbReference type="Pfam" id="PF06827">
    <property type="entry name" value="zf-FPG_IleRS"/>
    <property type="match status" value="1"/>
</dbReference>
<keyword evidence="8" id="KW-0378">Hydrolase</keyword>
<evidence type="ECO:0000256" key="1">
    <source>
        <dbReference type="ARBA" id="ARBA00001947"/>
    </source>
</evidence>
<dbReference type="InterPro" id="IPR010663">
    <property type="entry name" value="Znf_FPG/IleRS"/>
</dbReference>
<feature type="domain" description="FPG-type" evidence="18">
    <location>
        <begin position="236"/>
        <end position="270"/>
    </location>
</feature>
<keyword evidence="12" id="KW-0456">Lyase</keyword>
<keyword evidence="13" id="KW-0511">Multifunctional enzyme</keyword>
<dbReference type="InterPro" id="IPR000214">
    <property type="entry name" value="Znf_DNA_glyclase/AP_lyase"/>
</dbReference>
<evidence type="ECO:0000256" key="7">
    <source>
        <dbReference type="ARBA" id="ARBA00022771"/>
    </source>
</evidence>
<dbReference type="GO" id="GO:0003684">
    <property type="term" value="F:damaged DNA binding"/>
    <property type="evidence" value="ECO:0007669"/>
    <property type="project" value="InterPro"/>
</dbReference>
<dbReference type="SUPFAM" id="SSF81624">
    <property type="entry name" value="N-terminal domain of MutM-like DNA repair proteins"/>
    <property type="match status" value="1"/>
</dbReference>
<keyword evidence="11" id="KW-0234">DNA repair</keyword>
<keyword evidence="5" id="KW-0479">Metal-binding</keyword>
<evidence type="ECO:0000256" key="8">
    <source>
        <dbReference type="ARBA" id="ARBA00022801"/>
    </source>
</evidence>
<evidence type="ECO:0000256" key="17">
    <source>
        <dbReference type="PROSITE-ProRule" id="PRU00391"/>
    </source>
</evidence>
<dbReference type="EC" id="4.2.99.18" evidence="3"/>
<dbReference type="SUPFAM" id="SSF57716">
    <property type="entry name" value="Glucocorticoid receptor-like (DNA-binding domain)"/>
    <property type="match status" value="1"/>
</dbReference>
<dbReference type="SUPFAM" id="SSF46946">
    <property type="entry name" value="S13-like H2TH domain"/>
    <property type="match status" value="1"/>
</dbReference>
<evidence type="ECO:0000259" key="18">
    <source>
        <dbReference type="PROSITE" id="PS51066"/>
    </source>
</evidence>
<dbReference type="GO" id="GO:0000703">
    <property type="term" value="F:oxidized pyrimidine nucleobase lesion DNA N-glycosylase activity"/>
    <property type="evidence" value="ECO:0007669"/>
    <property type="project" value="TreeGrafter"/>
</dbReference>
<keyword evidence="21" id="KW-1185">Reference proteome</keyword>
<dbReference type="InterPro" id="IPR010979">
    <property type="entry name" value="Ribosomal_uS13-like_H2TH"/>
</dbReference>
<evidence type="ECO:0000256" key="12">
    <source>
        <dbReference type="ARBA" id="ARBA00023239"/>
    </source>
</evidence>
<dbReference type="InterPro" id="IPR035937">
    <property type="entry name" value="FPG_N"/>
</dbReference>
<evidence type="ECO:0000256" key="10">
    <source>
        <dbReference type="ARBA" id="ARBA00023125"/>
    </source>
</evidence>
<dbReference type="PROSITE" id="PS51066">
    <property type="entry name" value="ZF_FPG_2"/>
    <property type="match status" value="1"/>
</dbReference>
<name>A0A9X2S9M1_9BACL</name>
<keyword evidence="10" id="KW-0238">DNA-binding</keyword>
<dbReference type="Pfam" id="PF01149">
    <property type="entry name" value="Fapy_DNA_glyco"/>
    <property type="match status" value="1"/>
</dbReference>
<comment type="cofactor">
    <cofactor evidence="1">
        <name>Zn(2+)</name>
        <dbReference type="ChEBI" id="CHEBI:29105"/>
    </cofactor>
</comment>
<dbReference type="Gene3D" id="3.20.190.10">
    <property type="entry name" value="MutM-like, N-terminal"/>
    <property type="match status" value="1"/>
</dbReference>
<dbReference type="FunFam" id="1.10.8.50:FF:000003">
    <property type="entry name" value="Formamidopyrimidine-DNA glycosylase"/>
    <property type="match status" value="1"/>
</dbReference>
<dbReference type="Gene3D" id="1.10.8.50">
    <property type="match status" value="1"/>
</dbReference>
<dbReference type="RefSeq" id="WP_257442720.1">
    <property type="nucleotide sequence ID" value="NZ_JANIPJ010000002.1"/>
</dbReference>
<sequence length="284" mass="31442">MQELPEVDIYRAMLAERYAGAQVTAMHIHKELRESDGGHDVSQDVVGQSIWFVERRAQHLVFHLDNGKRFLIHMSDGVTAYCGLAADSAQPSEPALSLDFQERRLSFFGLRAGDLSIMSVKGLEGYMKTFGLDPLDKRVTPSRLKERFAKKRSSLKTALMDEKLMTGIGNVYSDEIAFEARIRPETKVAVLGESEWERLHAAIVHVLREAISHGGIGESPLFEGDILTGGYRERLQVYNRAGEACHRCGGSIQRIAVGSRKAFACDGCQNDSSSIGADEESLPQ</sequence>
<dbReference type="GO" id="GO:0008270">
    <property type="term" value="F:zinc ion binding"/>
    <property type="evidence" value="ECO:0007669"/>
    <property type="project" value="UniProtKB-KW"/>
</dbReference>
<dbReference type="InterPro" id="IPR015886">
    <property type="entry name" value="H2TH_FPG"/>
</dbReference>
<keyword evidence="7 17" id="KW-0863">Zinc-finger</keyword>
<evidence type="ECO:0000256" key="2">
    <source>
        <dbReference type="ARBA" id="ARBA00009409"/>
    </source>
</evidence>
<evidence type="ECO:0000256" key="9">
    <source>
        <dbReference type="ARBA" id="ARBA00022833"/>
    </source>
</evidence>
<evidence type="ECO:0000256" key="15">
    <source>
        <dbReference type="ARBA" id="ARBA00030638"/>
    </source>
</evidence>
<evidence type="ECO:0000256" key="16">
    <source>
        <dbReference type="ARBA" id="ARBA00044632"/>
    </source>
</evidence>
<evidence type="ECO:0000256" key="5">
    <source>
        <dbReference type="ARBA" id="ARBA00022723"/>
    </source>
</evidence>
<evidence type="ECO:0000256" key="11">
    <source>
        <dbReference type="ARBA" id="ARBA00023204"/>
    </source>
</evidence>
<dbReference type="Proteomes" id="UP001141950">
    <property type="component" value="Unassembled WGS sequence"/>
</dbReference>
<keyword evidence="6" id="KW-0227">DNA damage</keyword>
<keyword evidence="14" id="KW-0326">Glycosidase</keyword>
<dbReference type="PROSITE" id="PS51068">
    <property type="entry name" value="FPG_CAT"/>
    <property type="match status" value="1"/>
</dbReference>
<feature type="domain" description="Formamidopyrimidine-DNA glycosylase catalytic" evidence="19">
    <location>
        <begin position="2"/>
        <end position="74"/>
    </location>
</feature>
<reference evidence="20" key="1">
    <citation type="submission" date="2022-08" db="EMBL/GenBank/DDBJ databases">
        <title>The genomic sequence of strain Paenibacillus sp. SCIV0701.</title>
        <authorList>
            <person name="Zhao H."/>
        </authorList>
    </citation>
    <scope>NUCLEOTIDE SEQUENCE</scope>
    <source>
        <strain evidence="20">SCIV0701</strain>
    </source>
</reference>
<evidence type="ECO:0000313" key="21">
    <source>
        <dbReference type="Proteomes" id="UP001141950"/>
    </source>
</evidence>
<dbReference type="GO" id="GO:0140078">
    <property type="term" value="F:class I DNA-(apurinic or apyrimidinic site) endonuclease activity"/>
    <property type="evidence" value="ECO:0007669"/>
    <property type="project" value="UniProtKB-EC"/>
</dbReference>
<gene>
    <name evidence="20" type="ORF">NQZ67_03215</name>
</gene>
<keyword evidence="9" id="KW-0862">Zinc</keyword>
<keyword evidence="20" id="KW-0255">Endonuclease</keyword>
<evidence type="ECO:0000259" key="19">
    <source>
        <dbReference type="PROSITE" id="PS51068"/>
    </source>
</evidence>
<dbReference type="Pfam" id="PF06831">
    <property type="entry name" value="H2TH"/>
    <property type="match status" value="1"/>
</dbReference>
<evidence type="ECO:0000256" key="4">
    <source>
        <dbReference type="ARBA" id="ARBA00016240"/>
    </source>
</evidence>
<dbReference type="AlphaFoldDB" id="A0A9X2S9M1"/>
<evidence type="ECO:0000256" key="3">
    <source>
        <dbReference type="ARBA" id="ARBA00012720"/>
    </source>
</evidence>
<comment type="caution">
    <text evidence="20">The sequence shown here is derived from an EMBL/GenBank/DDBJ whole genome shotgun (WGS) entry which is preliminary data.</text>
</comment>
<proteinExistence type="inferred from homology"/>
<dbReference type="GO" id="GO:0006284">
    <property type="term" value="P:base-excision repair"/>
    <property type="evidence" value="ECO:0007669"/>
    <property type="project" value="InterPro"/>
</dbReference>
<dbReference type="PANTHER" id="PTHR42697:SF1">
    <property type="entry name" value="ENDONUCLEASE 8"/>
    <property type="match status" value="1"/>
</dbReference>
<dbReference type="GO" id="GO:0008534">
    <property type="term" value="F:oxidized purine nucleobase lesion DNA N-glycosylase activity"/>
    <property type="evidence" value="ECO:0007669"/>
    <property type="project" value="UniProtKB-ARBA"/>
</dbReference>
<dbReference type="GO" id="GO:0003690">
    <property type="term" value="F:double-stranded DNA binding"/>
    <property type="evidence" value="ECO:0007669"/>
    <property type="project" value="UniProtKB-ARBA"/>
</dbReference>